<organism evidence="2 3">
    <name type="scientific">Gonapodya prolifera (strain JEL478)</name>
    <name type="common">Monoblepharis prolifera</name>
    <dbReference type="NCBI Taxonomy" id="1344416"/>
    <lineage>
        <taxon>Eukaryota</taxon>
        <taxon>Fungi</taxon>
        <taxon>Fungi incertae sedis</taxon>
        <taxon>Chytridiomycota</taxon>
        <taxon>Chytridiomycota incertae sedis</taxon>
        <taxon>Monoblepharidomycetes</taxon>
        <taxon>Monoblepharidales</taxon>
        <taxon>Gonapodyaceae</taxon>
        <taxon>Gonapodya</taxon>
    </lineage>
</organism>
<protein>
    <submittedName>
        <fullName evidence="2">Uncharacterized protein</fullName>
    </submittedName>
</protein>
<feature type="compositionally biased region" description="Polar residues" evidence="1">
    <location>
        <begin position="31"/>
        <end position="42"/>
    </location>
</feature>
<name>A0A138ZYV9_GONPJ</name>
<sequence>MRNNPWDITDSTAHIVSGRWDCDRIKMSSKSFHTVRSQSPASPSLKIRKPQSRTFQPSERHHPWTVRRRIAGS</sequence>
<reference evidence="2 3" key="1">
    <citation type="journal article" date="2015" name="Genome Biol. Evol.">
        <title>Phylogenomic analyses indicate that early fungi evolved digesting cell walls of algal ancestors of land plants.</title>
        <authorList>
            <person name="Chang Y."/>
            <person name="Wang S."/>
            <person name="Sekimoto S."/>
            <person name="Aerts A.L."/>
            <person name="Choi C."/>
            <person name="Clum A."/>
            <person name="LaButti K.M."/>
            <person name="Lindquist E.A."/>
            <person name="Yee Ngan C."/>
            <person name="Ohm R.A."/>
            <person name="Salamov A.A."/>
            <person name="Grigoriev I.V."/>
            <person name="Spatafora J.W."/>
            <person name="Berbee M.L."/>
        </authorList>
    </citation>
    <scope>NUCLEOTIDE SEQUENCE [LARGE SCALE GENOMIC DNA]</scope>
    <source>
        <strain evidence="2 3">JEL478</strain>
    </source>
</reference>
<evidence type="ECO:0000256" key="1">
    <source>
        <dbReference type="SAM" id="MobiDB-lite"/>
    </source>
</evidence>
<evidence type="ECO:0000313" key="3">
    <source>
        <dbReference type="Proteomes" id="UP000070544"/>
    </source>
</evidence>
<dbReference type="AlphaFoldDB" id="A0A138ZYV9"/>
<keyword evidence="3" id="KW-1185">Reference proteome</keyword>
<proteinExistence type="predicted"/>
<gene>
    <name evidence="2" type="ORF">M427DRAFT_63588</name>
</gene>
<feature type="region of interest" description="Disordered" evidence="1">
    <location>
        <begin position="31"/>
        <end position="73"/>
    </location>
</feature>
<feature type="compositionally biased region" description="Basic residues" evidence="1">
    <location>
        <begin position="63"/>
        <end position="73"/>
    </location>
</feature>
<accession>A0A138ZYV9</accession>
<evidence type="ECO:0000313" key="2">
    <source>
        <dbReference type="EMBL" id="KXS09694.1"/>
    </source>
</evidence>
<dbReference type="Proteomes" id="UP000070544">
    <property type="component" value="Unassembled WGS sequence"/>
</dbReference>
<dbReference type="EMBL" id="KQ965852">
    <property type="protein sequence ID" value="KXS09694.1"/>
    <property type="molecule type" value="Genomic_DNA"/>
</dbReference>